<dbReference type="Gene3D" id="3.90.1720.10">
    <property type="entry name" value="endopeptidase domain like (from Nostoc punctiforme)"/>
    <property type="match status" value="1"/>
</dbReference>
<comment type="caution">
    <text evidence="1">The sequence shown here is derived from an EMBL/GenBank/DDBJ whole genome shotgun (WGS) entry which is preliminary data.</text>
</comment>
<dbReference type="EMBL" id="JAPKNK010000003">
    <property type="protein sequence ID" value="MCX5569592.1"/>
    <property type="molecule type" value="Genomic_DNA"/>
</dbReference>
<keyword evidence="2" id="KW-1185">Reference proteome</keyword>
<evidence type="ECO:0000313" key="1">
    <source>
        <dbReference type="EMBL" id="MCX5569592.1"/>
    </source>
</evidence>
<protein>
    <recommendedName>
        <fullName evidence="3">NlpC/P60 domain-containing protein</fullName>
    </recommendedName>
</protein>
<organism evidence="1 2">
    <name type="scientific">Kaistia nematophila</name>
    <dbReference type="NCBI Taxonomy" id="2994654"/>
    <lineage>
        <taxon>Bacteria</taxon>
        <taxon>Pseudomonadati</taxon>
        <taxon>Pseudomonadota</taxon>
        <taxon>Alphaproteobacteria</taxon>
        <taxon>Hyphomicrobiales</taxon>
        <taxon>Kaistiaceae</taxon>
        <taxon>Kaistia</taxon>
    </lineage>
</organism>
<evidence type="ECO:0000313" key="2">
    <source>
        <dbReference type="Proteomes" id="UP001144805"/>
    </source>
</evidence>
<accession>A0A9X3E1B7</accession>
<dbReference type="AlphaFoldDB" id="A0A9X3E1B7"/>
<sequence>MHWSSKYVGLEFSETMRCYDLVRLVLKAERQIDLPDYADISAEDAVRVSDALGAPSTDALPWAEVALSDARPFDVVVMLRRRSREPGHVGILTDPRHVLHIEKVTQSVVVPLSHFSVSSRIIGFRRHRCL</sequence>
<dbReference type="SUPFAM" id="SSF54001">
    <property type="entry name" value="Cysteine proteinases"/>
    <property type="match status" value="1"/>
</dbReference>
<gene>
    <name evidence="1" type="ORF">OSH07_10355</name>
</gene>
<dbReference type="Proteomes" id="UP001144805">
    <property type="component" value="Unassembled WGS sequence"/>
</dbReference>
<evidence type="ECO:0008006" key="3">
    <source>
        <dbReference type="Google" id="ProtNLM"/>
    </source>
</evidence>
<dbReference type="InterPro" id="IPR038765">
    <property type="entry name" value="Papain-like_cys_pep_sf"/>
</dbReference>
<reference evidence="1" key="1">
    <citation type="submission" date="2022-11" db="EMBL/GenBank/DDBJ databases">
        <title>Biodiversity and phylogenetic relationships of bacteria.</title>
        <authorList>
            <person name="Machado R.A.R."/>
            <person name="Bhat A."/>
            <person name="Loulou A."/>
            <person name="Kallel S."/>
        </authorList>
    </citation>
    <scope>NUCLEOTIDE SEQUENCE</scope>
    <source>
        <strain evidence="1">K-TC2</strain>
    </source>
</reference>
<name>A0A9X3E1B7_9HYPH</name>
<dbReference type="RefSeq" id="WP_266338553.1">
    <property type="nucleotide sequence ID" value="NZ_JAPKNK010000003.1"/>
</dbReference>
<proteinExistence type="predicted"/>